<organism evidence="1 2">
    <name type="scientific">Toxocara canis</name>
    <name type="common">Canine roundworm</name>
    <dbReference type="NCBI Taxonomy" id="6265"/>
    <lineage>
        <taxon>Eukaryota</taxon>
        <taxon>Metazoa</taxon>
        <taxon>Ecdysozoa</taxon>
        <taxon>Nematoda</taxon>
        <taxon>Chromadorea</taxon>
        <taxon>Rhabditida</taxon>
        <taxon>Spirurina</taxon>
        <taxon>Ascaridomorpha</taxon>
        <taxon>Ascaridoidea</taxon>
        <taxon>Toxocaridae</taxon>
        <taxon>Toxocara</taxon>
    </lineage>
</organism>
<keyword evidence="2" id="KW-1185">Reference proteome</keyword>
<comment type="caution">
    <text evidence="1">The sequence shown here is derived from an EMBL/GenBank/DDBJ whole genome shotgun (WGS) entry which is preliminary data.</text>
</comment>
<gene>
    <name evidence="1" type="ORF">Tcan_01433</name>
</gene>
<dbReference type="Proteomes" id="UP000031036">
    <property type="component" value="Unassembled WGS sequence"/>
</dbReference>
<reference evidence="1 2" key="1">
    <citation type="submission" date="2014-11" db="EMBL/GenBank/DDBJ databases">
        <title>Genetic blueprint of the zoonotic pathogen Toxocara canis.</title>
        <authorList>
            <person name="Zhu X.-Q."/>
            <person name="Korhonen P.K."/>
            <person name="Cai H."/>
            <person name="Young N.D."/>
            <person name="Nejsum P."/>
            <person name="von Samson-Himmelstjerna G."/>
            <person name="Boag P.R."/>
            <person name="Tan P."/>
            <person name="Li Q."/>
            <person name="Min J."/>
            <person name="Yang Y."/>
            <person name="Wang X."/>
            <person name="Fang X."/>
            <person name="Hall R.S."/>
            <person name="Hofmann A."/>
            <person name="Sternberg P.W."/>
            <person name="Jex A.R."/>
            <person name="Gasser R.B."/>
        </authorList>
    </citation>
    <scope>NUCLEOTIDE SEQUENCE [LARGE SCALE GENOMIC DNA]</scope>
    <source>
        <strain evidence="1">PN_DK_2014</strain>
    </source>
</reference>
<evidence type="ECO:0000313" key="1">
    <source>
        <dbReference type="EMBL" id="KHN85409.1"/>
    </source>
</evidence>
<accession>A0A0B2VVF5</accession>
<evidence type="ECO:0000313" key="2">
    <source>
        <dbReference type="Proteomes" id="UP000031036"/>
    </source>
</evidence>
<dbReference type="EMBL" id="JPKZ01000792">
    <property type="protein sequence ID" value="KHN85409.1"/>
    <property type="molecule type" value="Genomic_DNA"/>
</dbReference>
<protein>
    <submittedName>
        <fullName evidence="1">Uncharacterized protein</fullName>
    </submittedName>
</protein>
<dbReference type="AlphaFoldDB" id="A0A0B2VVF5"/>
<name>A0A0B2VVF5_TOXCA</name>
<proteinExistence type="predicted"/>
<sequence length="145" mass="16875">MIFFLIDRISEKVRNALSRNGTCAVLLHPDIRPLVTNLVSDTNQHKYVVRLLLPLRKILFILFALQRVFEILWFHKWFLSMRKLIAIHLPKTLAAKRRSKDTCGFRQSKSAKFLIADRKKAPLTDGCICGLFFSEEQKWALDCDS</sequence>
<feature type="non-terminal residue" evidence="1">
    <location>
        <position position="145"/>
    </location>
</feature>